<evidence type="ECO:0008006" key="4">
    <source>
        <dbReference type="Google" id="ProtNLM"/>
    </source>
</evidence>
<keyword evidence="1" id="KW-0472">Membrane</keyword>
<accession>A0ABN0HRH6</accession>
<name>A0ABN0HRH6_RHILU</name>
<gene>
    <name evidence="2" type="ORF">C241_02804</name>
</gene>
<dbReference type="Proteomes" id="UP000017668">
    <property type="component" value="Unassembled WGS sequence"/>
</dbReference>
<keyword evidence="1" id="KW-0812">Transmembrane</keyword>
<dbReference type="EMBL" id="AMQQ01000004">
    <property type="protein sequence ID" value="EKJ97195.1"/>
    <property type="molecule type" value="Genomic_DNA"/>
</dbReference>
<evidence type="ECO:0000256" key="1">
    <source>
        <dbReference type="SAM" id="Phobius"/>
    </source>
</evidence>
<reference evidence="2 3" key="1">
    <citation type="journal article" date="2013" name="Genome Announc.">
        <title>Genome Sequence of Rhizobium lupini HPC(L) Isolated from Saline Desert Soil, Kutch (Gujarat).</title>
        <authorList>
            <person name="Agarwal L."/>
            <person name="Purohit H.J."/>
        </authorList>
    </citation>
    <scope>NUCLEOTIDE SEQUENCE [LARGE SCALE GENOMIC DNA]</scope>
    <source>
        <strain evidence="3">HPC(L)</strain>
    </source>
</reference>
<keyword evidence="1" id="KW-1133">Transmembrane helix</keyword>
<keyword evidence="3" id="KW-1185">Reference proteome</keyword>
<protein>
    <recommendedName>
        <fullName evidence="4">Phage related protein</fullName>
    </recommendedName>
</protein>
<comment type="caution">
    <text evidence="2">The sequence shown here is derived from an EMBL/GenBank/DDBJ whole genome shotgun (WGS) entry which is preliminary data.</text>
</comment>
<sequence length="119" mass="12776">MRGETVTGAEIMAVAGFFVMLFGFFFGLWKYVDAKIGAAKTEASAAASAASAMASLAREELAAHRLHVAETYVSKSGLREQTEQIMGAIGAVKDAVDKMTMRVDRIVENQSKPRTTRSG</sequence>
<feature type="transmembrane region" description="Helical" evidence="1">
    <location>
        <begin position="12"/>
        <end position="32"/>
    </location>
</feature>
<evidence type="ECO:0000313" key="2">
    <source>
        <dbReference type="EMBL" id="EKJ97195.1"/>
    </source>
</evidence>
<proteinExistence type="predicted"/>
<evidence type="ECO:0000313" key="3">
    <source>
        <dbReference type="Proteomes" id="UP000017668"/>
    </source>
</evidence>
<organism evidence="2 3">
    <name type="scientific">Bradyrhizobium lupini HPC(L)</name>
    <dbReference type="NCBI Taxonomy" id="1229491"/>
    <lineage>
        <taxon>Bacteria</taxon>
        <taxon>Pseudomonadati</taxon>
        <taxon>Pseudomonadota</taxon>
        <taxon>Alphaproteobacteria</taxon>
        <taxon>Hyphomicrobiales</taxon>
        <taxon>Nitrobacteraceae</taxon>
        <taxon>Bradyrhizobium</taxon>
    </lineage>
</organism>